<keyword evidence="1" id="KW-0812">Transmembrane</keyword>
<dbReference type="OrthoDB" id="9049812at2759"/>
<evidence type="ECO:0000259" key="2">
    <source>
        <dbReference type="PROSITE" id="PS50017"/>
    </source>
</evidence>
<keyword evidence="1" id="KW-1133">Transmembrane helix</keyword>
<dbReference type="AlphaFoldDB" id="A0A401PC61"/>
<evidence type="ECO:0000313" key="4">
    <source>
        <dbReference type="Proteomes" id="UP000288216"/>
    </source>
</evidence>
<dbReference type="EMBL" id="BFAA01000299">
    <property type="protein sequence ID" value="GCB70698.1"/>
    <property type="molecule type" value="Genomic_DNA"/>
</dbReference>
<accession>A0A401PC61</accession>
<dbReference type="Proteomes" id="UP000288216">
    <property type="component" value="Unassembled WGS sequence"/>
</dbReference>
<evidence type="ECO:0000313" key="3">
    <source>
        <dbReference type="EMBL" id="GCB70698.1"/>
    </source>
</evidence>
<sequence>MTRIAELLTTVECEELHAKLTQPEKDIMKEFDEMLEGNDNLFKTRKRREITSINDCNNILIDWLKKEGDSMYWDRLSRALRQVGRDDVDKELRKNMNQDKTLEVNKNIVEYGKTLEHAHSSLIVTDDEIKIEENNRDKRSEFLEINWDELELIVEMEKLPPYPRELTEGFRTILWGVLFGFVGSTFLGAMSLYFIIKITEEDCTEIMRRSSVLHRIKRRSKPVQRMVYSSDDESSHGAKPSKQFRHYFPSFHATNHSREKPKASMTTN</sequence>
<reference evidence="3 4" key="1">
    <citation type="journal article" date="2018" name="Nat. Ecol. Evol.">
        <title>Shark genomes provide insights into elasmobranch evolution and the origin of vertebrates.</title>
        <authorList>
            <person name="Hara Y"/>
            <person name="Yamaguchi K"/>
            <person name="Onimaru K"/>
            <person name="Kadota M"/>
            <person name="Koyanagi M"/>
            <person name="Keeley SD"/>
            <person name="Tatsumi K"/>
            <person name="Tanaka K"/>
            <person name="Motone F"/>
            <person name="Kageyama Y"/>
            <person name="Nozu R"/>
            <person name="Adachi N"/>
            <person name="Nishimura O"/>
            <person name="Nakagawa R"/>
            <person name="Tanegashima C"/>
            <person name="Kiyatake I"/>
            <person name="Matsumoto R"/>
            <person name="Murakumo K"/>
            <person name="Nishida K"/>
            <person name="Terakita A"/>
            <person name="Kuratani S"/>
            <person name="Sato K"/>
            <person name="Hyodo S Kuraku.S."/>
        </authorList>
    </citation>
    <scope>NUCLEOTIDE SEQUENCE [LARGE SCALE GENOMIC DNA]</scope>
</reference>
<dbReference type="InterPro" id="IPR000488">
    <property type="entry name" value="Death_dom"/>
</dbReference>
<dbReference type="GO" id="GO:0007165">
    <property type="term" value="P:signal transduction"/>
    <property type="evidence" value="ECO:0007669"/>
    <property type="project" value="InterPro"/>
</dbReference>
<feature type="domain" description="Death" evidence="2">
    <location>
        <begin position="59"/>
        <end position="96"/>
    </location>
</feature>
<dbReference type="PROSITE" id="PS50017">
    <property type="entry name" value="DEATH_DOMAIN"/>
    <property type="match status" value="1"/>
</dbReference>
<dbReference type="InterPro" id="IPR011029">
    <property type="entry name" value="DEATH-like_dom_sf"/>
</dbReference>
<evidence type="ECO:0000256" key="1">
    <source>
        <dbReference type="SAM" id="Phobius"/>
    </source>
</evidence>
<proteinExistence type="predicted"/>
<name>A0A401PC61_SCYTO</name>
<organism evidence="3 4">
    <name type="scientific">Scyliorhinus torazame</name>
    <name type="common">Cloudy catshark</name>
    <name type="synonym">Catulus torazame</name>
    <dbReference type="NCBI Taxonomy" id="75743"/>
    <lineage>
        <taxon>Eukaryota</taxon>
        <taxon>Metazoa</taxon>
        <taxon>Chordata</taxon>
        <taxon>Craniata</taxon>
        <taxon>Vertebrata</taxon>
        <taxon>Chondrichthyes</taxon>
        <taxon>Elasmobranchii</taxon>
        <taxon>Galeomorphii</taxon>
        <taxon>Galeoidea</taxon>
        <taxon>Carcharhiniformes</taxon>
        <taxon>Scyliorhinidae</taxon>
        <taxon>Scyliorhinus</taxon>
    </lineage>
</organism>
<feature type="transmembrane region" description="Helical" evidence="1">
    <location>
        <begin position="173"/>
        <end position="196"/>
    </location>
</feature>
<keyword evidence="1" id="KW-0472">Membrane</keyword>
<gene>
    <name evidence="3" type="ORF">scyTo_0001347</name>
</gene>
<comment type="caution">
    <text evidence="3">The sequence shown here is derived from an EMBL/GenBank/DDBJ whole genome shotgun (WGS) entry which is preliminary data.</text>
</comment>
<dbReference type="OMA" id="EECGHFR"/>
<keyword evidence="4" id="KW-1185">Reference proteome</keyword>
<dbReference type="Gene3D" id="1.10.533.10">
    <property type="entry name" value="Death Domain, Fas"/>
    <property type="match status" value="1"/>
</dbReference>
<protein>
    <recommendedName>
        <fullName evidence="2">Death domain-containing protein</fullName>
    </recommendedName>
</protein>